<dbReference type="GO" id="GO:0008804">
    <property type="term" value="F:carbamate kinase activity"/>
    <property type="evidence" value="ECO:0007669"/>
    <property type="project" value="UniProtKB-EC"/>
</dbReference>
<dbReference type="PRINTS" id="PR01469">
    <property type="entry name" value="CARBMTKINASE"/>
</dbReference>
<dbReference type="NCBIfam" id="NF009007">
    <property type="entry name" value="PRK12352.1"/>
    <property type="match status" value="1"/>
</dbReference>
<dbReference type="InterPro" id="IPR036393">
    <property type="entry name" value="AceGlu_kinase-like_sf"/>
</dbReference>
<dbReference type="PIRSF" id="PIRSF000723">
    <property type="entry name" value="Carbamate_kin"/>
    <property type="match status" value="1"/>
</dbReference>
<dbReference type="PANTHER" id="PTHR30409:SF1">
    <property type="entry name" value="CARBAMATE KINASE-RELATED"/>
    <property type="match status" value="1"/>
</dbReference>
<dbReference type="PANTHER" id="PTHR30409">
    <property type="entry name" value="CARBAMATE KINASE"/>
    <property type="match status" value="1"/>
</dbReference>
<keyword evidence="3 5" id="KW-0418">Kinase</keyword>
<dbReference type="InterPro" id="IPR003964">
    <property type="entry name" value="Carb_kinase"/>
</dbReference>
<protein>
    <recommendedName>
        <fullName evidence="4 5">Carbamate kinase</fullName>
    </recommendedName>
</protein>
<keyword evidence="8" id="KW-1185">Reference proteome</keyword>
<gene>
    <name evidence="7" type="primary">arcC</name>
    <name evidence="7" type="ORF">KEM10_03480</name>
</gene>
<dbReference type="Gene3D" id="3.40.1160.10">
    <property type="entry name" value="Acetylglutamate kinase-like"/>
    <property type="match status" value="1"/>
</dbReference>
<dbReference type="EMBL" id="JAGUCO010000002">
    <property type="protein sequence ID" value="MBS2097325.1"/>
    <property type="molecule type" value="Genomic_DNA"/>
</dbReference>
<feature type="domain" description="Aspartate/glutamate/uridylate kinase" evidence="6">
    <location>
        <begin position="3"/>
        <end position="297"/>
    </location>
</feature>
<keyword evidence="2 5" id="KW-0808">Transferase</keyword>
<reference evidence="7 8" key="1">
    <citation type="journal article" date="2015" name="Int. J. Syst. Evol. Microbiol.">
        <title>Carboxylicivirga linearis sp. nov., isolated from a sea cucumber culture pond.</title>
        <authorList>
            <person name="Wang F.Q."/>
            <person name="Zhou Y.X."/>
            <person name="Lin X.Z."/>
            <person name="Chen G.J."/>
            <person name="Du Z.J."/>
        </authorList>
    </citation>
    <scope>NUCLEOTIDE SEQUENCE [LARGE SCALE GENOMIC DNA]</scope>
    <source>
        <strain evidence="7 8">FB218</strain>
    </source>
</reference>
<evidence type="ECO:0000259" key="6">
    <source>
        <dbReference type="Pfam" id="PF00696"/>
    </source>
</evidence>
<dbReference type="Proteomes" id="UP000708576">
    <property type="component" value="Unassembled WGS sequence"/>
</dbReference>
<evidence type="ECO:0000256" key="2">
    <source>
        <dbReference type="ARBA" id="ARBA00022679"/>
    </source>
</evidence>
<name>A0ABS5JR83_9BACT</name>
<evidence type="ECO:0000256" key="3">
    <source>
        <dbReference type="ARBA" id="ARBA00022777"/>
    </source>
</evidence>
<accession>A0ABS5JR83</accession>
<comment type="similarity">
    <text evidence="1 5">Belongs to the carbamate kinase family.</text>
</comment>
<dbReference type="RefSeq" id="WP_212213581.1">
    <property type="nucleotide sequence ID" value="NZ_JAGUCO010000002.1"/>
</dbReference>
<evidence type="ECO:0000256" key="4">
    <source>
        <dbReference type="NCBIfam" id="TIGR00746"/>
    </source>
</evidence>
<evidence type="ECO:0000313" key="7">
    <source>
        <dbReference type="EMBL" id="MBS2097325.1"/>
    </source>
</evidence>
<proteinExistence type="inferred from homology"/>
<dbReference type="CDD" id="cd04235">
    <property type="entry name" value="AAK_CK"/>
    <property type="match status" value="1"/>
</dbReference>
<comment type="caution">
    <text evidence="7">The sequence shown here is derived from an EMBL/GenBank/DDBJ whole genome shotgun (WGS) entry which is preliminary data.</text>
</comment>
<dbReference type="Pfam" id="PF00696">
    <property type="entry name" value="AA_kinase"/>
    <property type="match status" value="1"/>
</dbReference>
<evidence type="ECO:0000313" key="8">
    <source>
        <dbReference type="Proteomes" id="UP000708576"/>
    </source>
</evidence>
<organism evidence="7 8">
    <name type="scientific">Carboxylicivirga linearis</name>
    <dbReference type="NCBI Taxonomy" id="1628157"/>
    <lineage>
        <taxon>Bacteria</taxon>
        <taxon>Pseudomonadati</taxon>
        <taxon>Bacteroidota</taxon>
        <taxon>Bacteroidia</taxon>
        <taxon>Marinilabiliales</taxon>
        <taxon>Marinilabiliaceae</taxon>
        <taxon>Carboxylicivirga</taxon>
    </lineage>
</organism>
<dbReference type="SUPFAM" id="SSF53633">
    <property type="entry name" value="Carbamate kinase-like"/>
    <property type="match status" value="1"/>
</dbReference>
<dbReference type="NCBIfam" id="TIGR00746">
    <property type="entry name" value="arcC"/>
    <property type="match status" value="1"/>
</dbReference>
<dbReference type="InterPro" id="IPR001048">
    <property type="entry name" value="Asp/Glu/Uridylate_kinase"/>
</dbReference>
<evidence type="ECO:0000256" key="1">
    <source>
        <dbReference type="ARBA" id="ARBA00011066"/>
    </source>
</evidence>
<sequence>MSKLAVIALGGNALLRDNQTGTIEEQEQNTTETLENIIFLLKEGFNIVISHGNGPQVGNIVMRNDAGEQMYSIPQMPLDVCVADSQGGIGYMIERALKNVLRKHKIDKNVLTLMTSVEVDPQDEAFSNPTKRIGKQVSQEEAEQLNASKGWVFKEEKKSKSGYRRVVPSPQPINIVNWEVIERNARQGTIVIAVGGGGIPVYVDEEGDIRPAEAVIDKDVASSLLANQIKADRFYILTDVPFVYANFGEPDQKVLEFLDASDTQKYLNEGTFGEGSMAPKIKAALQFVEGGGEMSVITESKKLEDKSFGTKITLNYDDLDLKKYQNI</sequence>
<evidence type="ECO:0000256" key="5">
    <source>
        <dbReference type="PIRNR" id="PIRNR000723"/>
    </source>
</evidence>